<dbReference type="InterPro" id="IPR029052">
    <property type="entry name" value="Metallo-depent_PP-like"/>
</dbReference>
<dbReference type="Pfam" id="PF00149">
    <property type="entry name" value="Metallophos"/>
    <property type="match status" value="1"/>
</dbReference>
<dbReference type="SUPFAM" id="SSF56300">
    <property type="entry name" value="Metallo-dependent phosphatases"/>
    <property type="match status" value="1"/>
</dbReference>
<feature type="domain" description="Purple acid phosphatase N-terminal" evidence="4">
    <location>
        <begin position="30"/>
        <end position="107"/>
    </location>
</feature>
<name>A0A0F9GEJ1_9ZZZZ</name>
<organism evidence="5">
    <name type="scientific">marine sediment metagenome</name>
    <dbReference type="NCBI Taxonomy" id="412755"/>
    <lineage>
        <taxon>unclassified sequences</taxon>
        <taxon>metagenomes</taxon>
        <taxon>ecological metagenomes</taxon>
    </lineage>
</organism>
<dbReference type="GO" id="GO:0046872">
    <property type="term" value="F:metal ion binding"/>
    <property type="evidence" value="ECO:0007669"/>
    <property type="project" value="InterPro"/>
</dbReference>
<dbReference type="GO" id="GO:0003993">
    <property type="term" value="F:acid phosphatase activity"/>
    <property type="evidence" value="ECO:0007669"/>
    <property type="project" value="InterPro"/>
</dbReference>
<sequence length="485" mass="53244">MCKKLVCLVSVVLVLGLVVDASAVLKKGPYLLWPGTNTEMTVLWQLNSTTTCTLEWGLNTNYSTGSVQTSEYGGDNQHKYTISGLSPGTKYFYRVTAGAEQPTGSFRAAPSSSATAVKFLAYGDTRTNPDKHDLVAEEVVNTYQADSSYQTMVLFTGDYTSSHSETAWTNEFFPTSYTNIRELQANLPIQGALGNHELFWSPGGYKTESNMTIPPKYFPFPFEAWSYWSFDYGPALIIIADQYAVGTYPNNTIGSTQLAWIENELSTSNREWKFIVLHEPGYGGGQSSENSEVMNYIQPLCEEYGVDIVFAGHHHHYARCVKNGIKHMTLGGGGAPLSGPEQKPGVEYREMTYHFAKIEIDGTTLNFEARKPDGSLIDSFSLYHAVDNDPPTPDPMTWATVPYSTGATSIAMVATTASDSSGVEYFFNCVGGGHDSIWQDQTSYEDTALDPKTYCYEVKARDKSPAQNETGVSSAELATTDALTT</sequence>
<protein>
    <recommendedName>
        <fullName evidence="6">Fibronectin type-III domain-containing protein</fullName>
    </recommendedName>
</protein>
<dbReference type="InterPro" id="IPR015914">
    <property type="entry name" value="PAPs_N"/>
</dbReference>
<dbReference type="Gene3D" id="2.60.40.380">
    <property type="entry name" value="Purple acid phosphatase-like, N-terminal"/>
    <property type="match status" value="1"/>
</dbReference>
<evidence type="ECO:0000313" key="5">
    <source>
        <dbReference type="EMBL" id="KKL67840.1"/>
    </source>
</evidence>
<dbReference type="InterPro" id="IPR003961">
    <property type="entry name" value="FN3_dom"/>
</dbReference>
<feature type="domain" description="Calcineurin-like phosphoesterase" evidence="3">
    <location>
        <begin position="151"/>
        <end position="317"/>
    </location>
</feature>
<dbReference type="InterPro" id="IPR004843">
    <property type="entry name" value="Calcineurin-like_PHP"/>
</dbReference>
<dbReference type="SUPFAM" id="SSF49363">
    <property type="entry name" value="Purple acid phosphatase, N-terminal domain"/>
    <property type="match status" value="1"/>
</dbReference>
<feature type="non-terminal residue" evidence="5">
    <location>
        <position position="485"/>
    </location>
</feature>
<evidence type="ECO:0000256" key="2">
    <source>
        <dbReference type="SAM" id="MobiDB-lite"/>
    </source>
</evidence>
<evidence type="ECO:0008006" key="6">
    <source>
        <dbReference type="Google" id="ProtNLM"/>
    </source>
</evidence>
<dbReference type="PANTHER" id="PTHR22953:SF153">
    <property type="entry name" value="PURPLE ACID PHOSPHATASE"/>
    <property type="match status" value="1"/>
</dbReference>
<evidence type="ECO:0000259" key="4">
    <source>
        <dbReference type="Pfam" id="PF16656"/>
    </source>
</evidence>
<dbReference type="EMBL" id="LAZR01026729">
    <property type="protein sequence ID" value="KKL67840.1"/>
    <property type="molecule type" value="Genomic_DNA"/>
</dbReference>
<comment type="caution">
    <text evidence="5">The sequence shown here is derived from an EMBL/GenBank/DDBJ whole genome shotgun (WGS) entry which is preliminary data.</text>
</comment>
<dbReference type="Gene3D" id="3.60.21.10">
    <property type="match status" value="1"/>
</dbReference>
<dbReference type="PANTHER" id="PTHR22953">
    <property type="entry name" value="ACID PHOSPHATASE RELATED"/>
    <property type="match status" value="1"/>
</dbReference>
<evidence type="ECO:0000256" key="1">
    <source>
        <dbReference type="ARBA" id="ARBA00022729"/>
    </source>
</evidence>
<gene>
    <name evidence="5" type="ORF">LCGC14_2130950</name>
</gene>
<accession>A0A0F9GEJ1</accession>
<dbReference type="InterPro" id="IPR039331">
    <property type="entry name" value="PAPs-like"/>
</dbReference>
<feature type="region of interest" description="Disordered" evidence="2">
    <location>
        <begin position="465"/>
        <end position="485"/>
    </location>
</feature>
<dbReference type="Pfam" id="PF16656">
    <property type="entry name" value="Pur_ac_phosph_N"/>
    <property type="match status" value="1"/>
</dbReference>
<evidence type="ECO:0000259" key="3">
    <source>
        <dbReference type="Pfam" id="PF00149"/>
    </source>
</evidence>
<dbReference type="AlphaFoldDB" id="A0A0F9GEJ1"/>
<dbReference type="CDD" id="cd00063">
    <property type="entry name" value="FN3"/>
    <property type="match status" value="1"/>
</dbReference>
<proteinExistence type="predicted"/>
<dbReference type="InterPro" id="IPR008963">
    <property type="entry name" value="Purple_acid_Pase-like_N"/>
</dbReference>
<keyword evidence="1" id="KW-0732">Signal</keyword>
<reference evidence="5" key="1">
    <citation type="journal article" date="2015" name="Nature">
        <title>Complex archaea that bridge the gap between prokaryotes and eukaryotes.</title>
        <authorList>
            <person name="Spang A."/>
            <person name="Saw J.H."/>
            <person name="Jorgensen S.L."/>
            <person name="Zaremba-Niedzwiedzka K."/>
            <person name="Martijn J."/>
            <person name="Lind A.E."/>
            <person name="van Eijk R."/>
            <person name="Schleper C."/>
            <person name="Guy L."/>
            <person name="Ettema T.J."/>
        </authorList>
    </citation>
    <scope>NUCLEOTIDE SEQUENCE</scope>
</reference>